<reference evidence="13 14" key="1">
    <citation type="submission" date="2016-01" db="EMBL/GenBank/DDBJ databases">
        <title>High potential of lignocellulose degradation of a new Verrucomicrobia species.</title>
        <authorList>
            <person name="Wang Y."/>
            <person name="Shi Y."/>
            <person name="Qiu Z."/>
            <person name="Liu S."/>
            <person name="Yang H."/>
        </authorList>
    </citation>
    <scope>NUCLEOTIDE SEQUENCE [LARGE SCALE GENOMIC DNA]</scope>
    <source>
        <strain evidence="13 14">TSB47</strain>
    </source>
</reference>
<dbReference type="AlphaFoldDB" id="A0A178IMF9"/>
<evidence type="ECO:0000259" key="12">
    <source>
        <dbReference type="Pfam" id="PF07715"/>
    </source>
</evidence>
<dbReference type="InterPro" id="IPR039426">
    <property type="entry name" value="TonB-dep_rcpt-like"/>
</dbReference>
<dbReference type="STRING" id="1184151.AW736_05370"/>
<dbReference type="SUPFAM" id="SSF56935">
    <property type="entry name" value="Porins"/>
    <property type="match status" value="1"/>
</dbReference>
<accession>A0A178IMF9</accession>
<evidence type="ECO:0000256" key="9">
    <source>
        <dbReference type="ARBA" id="ARBA00023136"/>
    </source>
</evidence>
<keyword evidence="5" id="KW-0812">Transmembrane</keyword>
<protein>
    <recommendedName>
        <fullName evidence="12">TonB-dependent receptor plug domain-containing protein</fullName>
    </recommendedName>
</protein>
<dbReference type="Gene3D" id="2.40.170.20">
    <property type="entry name" value="TonB-dependent receptor, beta-barrel domain"/>
    <property type="match status" value="1"/>
</dbReference>
<dbReference type="PANTHER" id="PTHR32552">
    <property type="entry name" value="FERRICHROME IRON RECEPTOR-RELATED"/>
    <property type="match status" value="1"/>
</dbReference>
<evidence type="ECO:0000256" key="3">
    <source>
        <dbReference type="ARBA" id="ARBA00022452"/>
    </source>
</evidence>
<evidence type="ECO:0000256" key="11">
    <source>
        <dbReference type="SAM" id="SignalP"/>
    </source>
</evidence>
<keyword evidence="6 11" id="KW-0732">Signal</keyword>
<feature type="signal peptide" evidence="11">
    <location>
        <begin position="1"/>
        <end position="28"/>
    </location>
</feature>
<sequence>MTMNTRLYARGGTATLLASLLFSAALLAQQVAQPPALAVSGTGAVPVVQRAAPASESDSELVILSPFEVSAEKDVGFVATTSLAGGRLAGDLATTPVAYSVQTREFIDALQLVNFAEALEWAPNTNSARDNGDNEIRSGSGTQVTMRGIAANGVQRNFFPLNVNYDSYNLDRFDYARGPNSVLFGYGSFGGTPNIVTKQALLRKNLAGITAAFSSLSYFRATADVNVPLGRRAAVRVNALWHDSDGWRDFEFEKKKAVDVAGVYRIGKTTIRGEAEVGQVKRNNPPTMAVERFTGWDGHTTYASLLAANPAGATGTGRQQVNKYVYNTALSATQQQAASAVNMVNTGLTVGGRAISGAKGPFGGYLAAAANPFGDWAAPFVGQGSDYPLEIFDVAEANSYFRYPGHTFAIGTSEPTVVQDYKVYTVTVDHQIGRHFFLQLAGNYSDNKYFSKGYMFWRGLYDTYIDINEKLPIKVPVTLPNGTVEERNPDNPNFLQPYNEGARVVNDWDTEQYDVRAAAAYVLNGTRWGNFSVNAMAGKVWQDATSYMYNYAVKADADHREWGKNANAVYYRYYWNERNRPAPDLDGAITDPATGATVPVGWMPDISSPTYQRATKRELTYLQAAFKADVFDNRLHFLAAVRRDNNWQRTRNGDNYYDYDAVNWDGRIQFAPDAPADYFNLTYIPKDGNGNPTGPALPADARPREGNGTPVLRYAGDRFRDDYSPPVVDVNVTTCTVGAVVDILPWMSVSANYGTSYNPNTALQSLFGTLVPPQESSGYDIALRFSLLKKRLTASVLYYEGEDNNQTVGIWTTIENLNRIINAMPRWDGPGQRPPGTGMNERGMTVLSTGLQDIYNRENRGYEFEAVANLTRNWRLTFNAAFPKSYQTNYRAHTRAYMAQNDATLRQILADAGLVVDPLTNVCTVGAGTNTTNSPGHAAAREGWRTLQIELGNFVNGRQLLKGQSKWMANLFTDYTVPSGKLKGLRVGAGVNYRGKRIVGYRGEDEALSDPSDPNSAVINDPSVSAYDPVYSDDYFMTTLTLGYEFKVKRQRVRLDLRVTNLLDHDDPIYYDSVMMAKNRDLSSPVRVMTPAQFYYQNPRTYTLTVSVRH</sequence>
<evidence type="ECO:0000256" key="7">
    <source>
        <dbReference type="ARBA" id="ARBA00023004"/>
    </source>
</evidence>
<evidence type="ECO:0000256" key="4">
    <source>
        <dbReference type="ARBA" id="ARBA00022496"/>
    </source>
</evidence>
<evidence type="ECO:0000313" key="13">
    <source>
        <dbReference type="EMBL" id="OAM91060.1"/>
    </source>
</evidence>
<evidence type="ECO:0000256" key="10">
    <source>
        <dbReference type="ARBA" id="ARBA00023237"/>
    </source>
</evidence>
<evidence type="ECO:0000256" key="1">
    <source>
        <dbReference type="ARBA" id="ARBA00004571"/>
    </source>
</evidence>
<evidence type="ECO:0000256" key="6">
    <source>
        <dbReference type="ARBA" id="ARBA00022729"/>
    </source>
</evidence>
<evidence type="ECO:0000256" key="5">
    <source>
        <dbReference type="ARBA" id="ARBA00022692"/>
    </source>
</evidence>
<dbReference type="InterPro" id="IPR037066">
    <property type="entry name" value="Plug_dom_sf"/>
</dbReference>
<evidence type="ECO:0000256" key="2">
    <source>
        <dbReference type="ARBA" id="ARBA00022448"/>
    </source>
</evidence>
<dbReference type="InterPro" id="IPR036942">
    <property type="entry name" value="Beta-barrel_TonB_sf"/>
</dbReference>
<organism evidence="13 14">
    <name type="scientific">Termitidicoccus mucosus</name>
    <dbReference type="NCBI Taxonomy" id="1184151"/>
    <lineage>
        <taxon>Bacteria</taxon>
        <taxon>Pseudomonadati</taxon>
        <taxon>Verrucomicrobiota</taxon>
        <taxon>Opitutia</taxon>
        <taxon>Opitutales</taxon>
        <taxon>Opitutaceae</taxon>
        <taxon>Termitidicoccus</taxon>
    </lineage>
</organism>
<feature type="chain" id="PRO_5008089118" description="TonB-dependent receptor plug domain-containing protein" evidence="11">
    <location>
        <begin position="29"/>
        <end position="1110"/>
    </location>
</feature>
<dbReference type="InterPro" id="IPR012910">
    <property type="entry name" value="Plug_dom"/>
</dbReference>
<dbReference type="GO" id="GO:0009279">
    <property type="term" value="C:cell outer membrane"/>
    <property type="evidence" value="ECO:0007669"/>
    <property type="project" value="UniProtKB-SubCell"/>
</dbReference>
<keyword evidence="8" id="KW-0406">Ion transport</keyword>
<feature type="domain" description="TonB-dependent receptor plug" evidence="12">
    <location>
        <begin position="92"/>
        <end position="192"/>
    </location>
</feature>
<dbReference type="EMBL" id="LRRQ01000042">
    <property type="protein sequence ID" value="OAM91060.1"/>
    <property type="molecule type" value="Genomic_DNA"/>
</dbReference>
<name>A0A178IMF9_9BACT</name>
<dbReference type="GO" id="GO:0015344">
    <property type="term" value="F:siderophore uptake transmembrane transporter activity"/>
    <property type="evidence" value="ECO:0007669"/>
    <property type="project" value="TreeGrafter"/>
</dbReference>
<dbReference type="Gene3D" id="2.170.130.10">
    <property type="entry name" value="TonB-dependent receptor, plug domain"/>
    <property type="match status" value="1"/>
</dbReference>
<keyword evidence="9" id="KW-0472">Membrane</keyword>
<keyword evidence="10" id="KW-0998">Cell outer membrane</keyword>
<evidence type="ECO:0000313" key="14">
    <source>
        <dbReference type="Proteomes" id="UP000078486"/>
    </source>
</evidence>
<comment type="subcellular location">
    <subcellularLocation>
        <location evidence="1">Cell outer membrane</location>
        <topology evidence="1">Multi-pass membrane protein</topology>
    </subcellularLocation>
</comment>
<keyword evidence="14" id="KW-1185">Reference proteome</keyword>
<keyword evidence="4" id="KW-0410">Iron transport</keyword>
<dbReference type="Proteomes" id="UP000078486">
    <property type="component" value="Unassembled WGS sequence"/>
</dbReference>
<comment type="caution">
    <text evidence="13">The sequence shown here is derived from an EMBL/GenBank/DDBJ whole genome shotgun (WGS) entry which is preliminary data.</text>
</comment>
<keyword evidence="7" id="KW-0408">Iron</keyword>
<evidence type="ECO:0000256" key="8">
    <source>
        <dbReference type="ARBA" id="ARBA00023065"/>
    </source>
</evidence>
<gene>
    <name evidence="13" type="ORF">AW736_05370</name>
</gene>
<dbReference type="Pfam" id="PF07715">
    <property type="entry name" value="Plug"/>
    <property type="match status" value="1"/>
</dbReference>
<proteinExistence type="predicted"/>
<keyword evidence="2" id="KW-0813">Transport</keyword>
<keyword evidence="3" id="KW-1134">Transmembrane beta strand</keyword>
<dbReference type="PANTHER" id="PTHR32552:SF68">
    <property type="entry name" value="FERRICHROME OUTER MEMBRANE TRANSPORTER_PHAGE RECEPTOR"/>
    <property type="match status" value="1"/>
</dbReference>